<protein>
    <submittedName>
        <fullName evidence="8">FtsX-like permease family</fullName>
    </submittedName>
</protein>
<feature type="transmembrane region" description="Helical" evidence="6">
    <location>
        <begin position="201"/>
        <end position="218"/>
    </location>
</feature>
<dbReference type="InterPro" id="IPR003838">
    <property type="entry name" value="ABC3_permease_C"/>
</dbReference>
<gene>
    <name evidence="8" type="ORF">ERS852448_00534</name>
</gene>
<feature type="transmembrane region" description="Helical" evidence="6">
    <location>
        <begin position="238"/>
        <end position="257"/>
    </location>
</feature>
<dbReference type="Proteomes" id="UP000095492">
    <property type="component" value="Unassembled WGS sequence"/>
</dbReference>
<dbReference type="GeneID" id="42787027"/>
<dbReference type="OrthoDB" id="9781780at2"/>
<feature type="transmembrane region" description="Helical" evidence="6">
    <location>
        <begin position="666"/>
        <end position="689"/>
    </location>
</feature>
<feature type="transmembrane region" description="Helical" evidence="6">
    <location>
        <begin position="58"/>
        <end position="77"/>
    </location>
</feature>
<keyword evidence="4 6" id="KW-1133">Transmembrane helix</keyword>
<name>A0A173RQV3_EUBRA</name>
<evidence type="ECO:0000256" key="5">
    <source>
        <dbReference type="ARBA" id="ARBA00023136"/>
    </source>
</evidence>
<keyword evidence="3 6" id="KW-0812">Transmembrane</keyword>
<dbReference type="STRING" id="39490.ERS852448_00534"/>
<keyword evidence="5 6" id="KW-0472">Membrane</keyword>
<evidence type="ECO:0000259" key="7">
    <source>
        <dbReference type="Pfam" id="PF02687"/>
    </source>
</evidence>
<organism evidence="8 9">
    <name type="scientific">Eubacterium ramulus</name>
    <dbReference type="NCBI Taxonomy" id="39490"/>
    <lineage>
        <taxon>Bacteria</taxon>
        <taxon>Bacillati</taxon>
        <taxon>Bacillota</taxon>
        <taxon>Clostridia</taxon>
        <taxon>Eubacteriales</taxon>
        <taxon>Eubacteriaceae</taxon>
        <taxon>Eubacterium</taxon>
    </lineage>
</organism>
<evidence type="ECO:0000256" key="6">
    <source>
        <dbReference type="SAM" id="Phobius"/>
    </source>
</evidence>
<evidence type="ECO:0000256" key="1">
    <source>
        <dbReference type="ARBA" id="ARBA00004651"/>
    </source>
</evidence>
<dbReference type="PANTHER" id="PTHR46795">
    <property type="entry name" value="ABC TRANSPORTER PERMEASE-RELATED-RELATED"/>
    <property type="match status" value="1"/>
</dbReference>
<evidence type="ECO:0000313" key="9">
    <source>
        <dbReference type="Proteomes" id="UP000095492"/>
    </source>
</evidence>
<feature type="transmembrane region" description="Helical" evidence="6">
    <location>
        <begin position="269"/>
        <end position="287"/>
    </location>
</feature>
<dbReference type="AlphaFoldDB" id="A0A173RQV3"/>
<dbReference type="Pfam" id="PF02687">
    <property type="entry name" value="FtsX"/>
    <property type="match status" value="1"/>
</dbReference>
<keyword evidence="2" id="KW-1003">Cell membrane</keyword>
<dbReference type="PANTHER" id="PTHR46795:SF3">
    <property type="entry name" value="ABC TRANSPORTER PERMEASE"/>
    <property type="match status" value="1"/>
</dbReference>
<feature type="transmembrane region" description="Helical" evidence="6">
    <location>
        <begin position="307"/>
        <end position="332"/>
    </location>
</feature>
<feature type="transmembrane region" description="Helical" evidence="6">
    <location>
        <begin position="154"/>
        <end position="172"/>
    </location>
</feature>
<feature type="transmembrane region" description="Helical" evidence="6">
    <location>
        <begin position="365"/>
        <end position="387"/>
    </location>
</feature>
<evidence type="ECO:0000313" key="8">
    <source>
        <dbReference type="EMBL" id="CUM80127.1"/>
    </source>
</evidence>
<feature type="transmembrane region" description="Helical" evidence="6">
    <location>
        <begin position="609"/>
        <end position="632"/>
    </location>
</feature>
<comment type="subcellular location">
    <subcellularLocation>
        <location evidence="1">Cell membrane</location>
        <topology evidence="1">Multi-pass membrane protein</topology>
    </subcellularLocation>
</comment>
<sequence length="737" mass="84736">MYAKLVFRNAKRSVKDYLVYIVTMTICVTLFYAFLSISSSYYSPDIGSEYDFTLLSDGMKIAICMITLLLLFLIRFVNHYMLRRKQKEFAVQSIMGMEQKTIGRIFFAETLIMGMFSILIGIFCGVFCSQFITAMLLTAYGEPYEISWTLFPDTVLLTVIFFVVSFFVVGVFNTRTIKKTKIIDMLSAEKENEPELKKSRFIPVVVILFLMFTLWELFSGIQNVRFYYDSRFVFPVKIMYWGNILLPVVTLGWAALWMLKKKKIAFQKLIDGLLICSVLHAFLAASVPALTNQYYLPLHGGILNQYLVFVLIDLLFFICALIYLASSLIVAWKVKSPEHRYKGENLFFFGQIISKLNTTSKTMTLICITLVLAIFMFIAAPILTGWASGYLDMRSMYDVQVYSRYNDVYEEENLPQDSYEIITEFLTEHKIDTVYDCTFNLYLPEKDDFHNRQKYDFPIVAISLSDYNTIREMLGYEQISLEEDEFTTQWKAIATEEERDSFLKEHTSIMTDAGELTLSGQSYYEDPIGETAYNSYTNVLYVLPDNICEKLLPVIKNRYITTTENISYENARKLEKLFTEKYPEQAETGAIYGVRFSTLQINSSIANNFILQTAMIYGAVVLMVICLTVLSLQQLLDAGQYKYRFSVLRKLGAEEKHIGKLILQQLSVWFGLPIITAIIVAAVVIAYFIQTISAEISAYIGFSTLMLQIGATMGILVILLICYFISTWIIFRRSVNP</sequence>
<evidence type="ECO:0000256" key="2">
    <source>
        <dbReference type="ARBA" id="ARBA00022475"/>
    </source>
</evidence>
<evidence type="ECO:0000256" key="4">
    <source>
        <dbReference type="ARBA" id="ARBA00022989"/>
    </source>
</evidence>
<dbReference type="GO" id="GO:0005886">
    <property type="term" value="C:plasma membrane"/>
    <property type="evidence" value="ECO:0007669"/>
    <property type="project" value="UniProtKB-SubCell"/>
</dbReference>
<accession>A0A173RQV3</accession>
<feature type="transmembrane region" description="Helical" evidence="6">
    <location>
        <begin position="105"/>
        <end position="134"/>
    </location>
</feature>
<dbReference type="InterPro" id="IPR052536">
    <property type="entry name" value="ABC-4_Integral_Memb_Prot"/>
</dbReference>
<dbReference type="RefSeq" id="WP_006858431.1">
    <property type="nucleotide sequence ID" value="NZ_CABKSU010000078.1"/>
</dbReference>
<evidence type="ECO:0000256" key="3">
    <source>
        <dbReference type="ARBA" id="ARBA00022692"/>
    </source>
</evidence>
<dbReference type="EMBL" id="CYYA01000003">
    <property type="protein sequence ID" value="CUM80127.1"/>
    <property type="molecule type" value="Genomic_DNA"/>
</dbReference>
<feature type="transmembrane region" description="Helical" evidence="6">
    <location>
        <begin position="709"/>
        <end position="731"/>
    </location>
</feature>
<proteinExistence type="predicted"/>
<feature type="transmembrane region" description="Helical" evidence="6">
    <location>
        <begin position="17"/>
        <end position="38"/>
    </location>
</feature>
<feature type="domain" description="ABC3 transporter permease C-terminal" evidence="7">
    <location>
        <begin position="61"/>
        <end position="180"/>
    </location>
</feature>
<reference evidence="8 9" key="1">
    <citation type="submission" date="2015-09" db="EMBL/GenBank/DDBJ databases">
        <authorList>
            <consortium name="Pathogen Informatics"/>
        </authorList>
    </citation>
    <scope>NUCLEOTIDE SEQUENCE [LARGE SCALE GENOMIC DNA]</scope>
    <source>
        <strain evidence="8 9">2789STDY5608891</strain>
    </source>
</reference>